<evidence type="ECO:0000256" key="8">
    <source>
        <dbReference type="NCBIfam" id="TIGR04265"/>
    </source>
</evidence>
<evidence type="ECO:0000256" key="6">
    <source>
        <dbReference type="ARBA" id="ARBA00022989"/>
    </source>
</evidence>
<accession>A0A2U3QHI3</accession>
<evidence type="ECO:0000259" key="10">
    <source>
        <dbReference type="PROSITE" id="PS50035"/>
    </source>
</evidence>
<dbReference type="Proteomes" id="UP000245125">
    <property type="component" value="Unassembled WGS sequence"/>
</dbReference>
<dbReference type="Gene3D" id="3.30.870.10">
    <property type="entry name" value="Endonuclease Chain A"/>
    <property type="match status" value="2"/>
</dbReference>
<evidence type="ECO:0000256" key="5">
    <source>
        <dbReference type="ARBA" id="ARBA00022737"/>
    </source>
</evidence>
<dbReference type="PROSITE" id="PS51257">
    <property type="entry name" value="PROKAR_LIPOPROTEIN"/>
    <property type="match status" value="1"/>
</dbReference>
<dbReference type="EC" id="2.7.8.-" evidence="8"/>
<name>A0A2U3QHI3_9BACT</name>
<dbReference type="InterPro" id="IPR025202">
    <property type="entry name" value="PLD-like_dom"/>
</dbReference>
<dbReference type="CDD" id="cd09159">
    <property type="entry name" value="PLDc_ybhO_like_2"/>
    <property type="match status" value="1"/>
</dbReference>
<evidence type="ECO:0000256" key="2">
    <source>
        <dbReference type="ARBA" id="ARBA00022475"/>
    </source>
</evidence>
<keyword evidence="9" id="KW-0732">Signal</keyword>
<dbReference type="InterPro" id="IPR022924">
    <property type="entry name" value="Cardiolipin_synthase"/>
</dbReference>
<evidence type="ECO:0000256" key="1">
    <source>
        <dbReference type="ARBA" id="ARBA00004236"/>
    </source>
</evidence>
<evidence type="ECO:0000313" key="11">
    <source>
        <dbReference type="EMBL" id="SPQ00877.1"/>
    </source>
</evidence>
<keyword evidence="5" id="KW-0677">Repeat</keyword>
<keyword evidence="7" id="KW-0472">Membrane</keyword>
<evidence type="ECO:0000256" key="3">
    <source>
        <dbReference type="ARBA" id="ARBA00022679"/>
    </source>
</evidence>
<keyword evidence="3" id="KW-0808">Transferase</keyword>
<evidence type="ECO:0000256" key="4">
    <source>
        <dbReference type="ARBA" id="ARBA00022692"/>
    </source>
</evidence>
<feature type="domain" description="PLD phosphodiesterase" evidence="10">
    <location>
        <begin position="384"/>
        <end position="411"/>
    </location>
</feature>
<gene>
    <name evidence="11" type="ORF">NBG4_360016</name>
</gene>
<dbReference type="PROSITE" id="PS50035">
    <property type="entry name" value="PLD"/>
    <property type="match status" value="2"/>
</dbReference>
<dbReference type="CDD" id="cd09110">
    <property type="entry name" value="PLDc_CLS_1"/>
    <property type="match status" value="1"/>
</dbReference>
<dbReference type="PANTHER" id="PTHR21248">
    <property type="entry name" value="CARDIOLIPIN SYNTHASE"/>
    <property type="match status" value="1"/>
</dbReference>
<feature type="signal peptide" evidence="9">
    <location>
        <begin position="1"/>
        <end position="23"/>
    </location>
</feature>
<dbReference type="NCBIfam" id="TIGR04265">
    <property type="entry name" value="bac_cardiolipin"/>
    <property type="match status" value="1"/>
</dbReference>
<dbReference type="PANTHER" id="PTHR21248:SF22">
    <property type="entry name" value="PHOSPHOLIPASE D"/>
    <property type="match status" value="1"/>
</dbReference>
<dbReference type="GO" id="GO:0008808">
    <property type="term" value="F:cardiolipin synthase activity"/>
    <property type="evidence" value="ECO:0007669"/>
    <property type="project" value="UniProtKB-UniRule"/>
</dbReference>
<organism evidence="11 12">
    <name type="scientific">Candidatus Sulfobium mesophilum</name>
    <dbReference type="NCBI Taxonomy" id="2016548"/>
    <lineage>
        <taxon>Bacteria</taxon>
        <taxon>Pseudomonadati</taxon>
        <taxon>Nitrospirota</taxon>
        <taxon>Nitrospiria</taxon>
        <taxon>Nitrospirales</taxon>
        <taxon>Nitrospiraceae</taxon>
        <taxon>Candidatus Sulfobium</taxon>
    </lineage>
</organism>
<dbReference type="GO" id="GO:0032049">
    <property type="term" value="P:cardiolipin biosynthetic process"/>
    <property type="evidence" value="ECO:0007669"/>
    <property type="project" value="UniProtKB-UniRule"/>
</dbReference>
<comment type="subcellular location">
    <subcellularLocation>
        <location evidence="1">Cell membrane</location>
    </subcellularLocation>
</comment>
<feature type="chain" id="PRO_5015732382" description="Cardiolipin synthase" evidence="9">
    <location>
        <begin position="24"/>
        <end position="471"/>
    </location>
</feature>
<keyword evidence="2" id="KW-1003">Cell membrane</keyword>
<feature type="domain" description="PLD phosphodiesterase" evidence="10">
    <location>
        <begin position="193"/>
        <end position="220"/>
    </location>
</feature>
<reference evidence="12" key="1">
    <citation type="submission" date="2018-03" db="EMBL/GenBank/DDBJ databases">
        <authorList>
            <person name="Zecchin S."/>
        </authorList>
    </citation>
    <scope>NUCLEOTIDE SEQUENCE [LARGE SCALE GENOMIC DNA]</scope>
</reference>
<dbReference type="AlphaFoldDB" id="A0A2U3QHI3"/>
<protein>
    <recommendedName>
        <fullName evidence="8">Cardiolipin synthase</fullName>
        <ecNumber evidence="8">2.7.8.-</ecNumber>
    </recommendedName>
</protein>
<evidence type="ECO:0000256" key="7">
    <source>
        <dbReference type="ARBA" id="ARBA00023136"/>
    </source>
</evidence>
<sequence>MRFTRFFCLWIFIVIGSAVCGCATLPDVSEILEDVPAEGQPPEIVSAKGPLPQAQSKAIIKKIKRFSGVSDIVERQTLALQAVSGRPLVSGNKVTLLVDGPATYAAMLKAIDDAKHDINLETFIYEDDEIGRRFAEAFLKKKAEGVQVNIIYDSVGSKNTPPAFFQQLRGKGINVLEFNPVNPLLVPVGQSHLTQRDHRKVLVVDGSIAFTGGVNISHVYSGRPSGMSGEHERQEMKKEEAKEPWRDTHVRIEGPAVSEFQQLFLETWKDKKGPQLEEKDFFPQLKKQGNEFVQVVGSAPGEQNRITFVMFVAAFLNAQRSIHINTPYFVPDGQTVSALIDAAKRGLDVKIILPEVSDSKLTLSAGHYYYSTLLKAGVKLYERQHVMIHAKTCIVDGVWSTVGSTNMDLWSFLHNNEVNAIIIGSDFASEMETLFENDLKESKEVVIDEWRKRPLFPRIGEWFAHLFRHYL</sequence>
<keyword evidence="4" id="KW-0812">Transmembrane</keyword>
<dbReference type="Pfam" id="PF13091">
    <property type="entry name" value="PLDc_2"/>
    <property type="match status" value="2"/>
</dbReference>
<keyword evidence="6" id="KW-1133">Transmembrane helix</keyword>
<dbReference type="EMBL" id="OUUY01000082">
    <property type="protein sequence ID" value="SPQ00877.1"/>
    <property type="molecule type" value="Genomic_DNA"/>
</dbReference>
<proteinExistence type="predicted"/>
<evidence type="ECO:0000256" key="9">
    <source>
        <dbReference type="SAM" id="SignalP"/>
    </source>
</evidence>
<evidence type="ECO:0000313" key="12">
    <source>
        <dbReference type="Proteomes" id="UP000245125"/>
    </source>
</evidence>
<dbReference type="InterPro" id="IPR001736">
    <property type="entry name" value="PLipase_D/transphosphatidylase"/>
</dbReference>
<dbReference type="SUPFAM" id="SSF56024">
    <property type="entry name" value="Phospholipase D/nuclease"/>
    <property type="match status" value="2"/>
</dbReference>
<dbReference type="SMART" id="SM00155">
    <property type="entry name" value="PLDc"/>
    <property type="match status" value="2"/>
</dbReference>
<keyword evidence="12" id="KW-1185">Reference proteome</keyword>
<dbReference type="GO" id="GO:0005886">
    <property type="term" value="C:plasma membrane"/>
    <property type="evidence" value="ECO:0007669"/>
    <property type="project" value="UniProtKB-SubCell"/>
</dbReference>